<dbReference type="RefSeq" id="WP_043752666.1">
    <property type="nucleotide sequence ID" value="NZ_AQQX01000011.1"/>
</dbReference>
<dbReference type="AlphaFoldDB" id="A0A0A0EDW1"/>
<comment type="caution">
    <text evidence="1">The sequence shown here is derived from an EMBL/GenBank/DDBJ whole genome shotgun (WGS) entry which is preliminary data.</text>
</comment>
<keyword evidence="2" id="KW-1185">Reference proteome</keyword>
<evidence type="ECO:0000313" key="1">
    <source>
        <dbReference type="EMBL" id="KGM47347.1"/>
    </source>
</evidence>
<protein>
    <submittedName>
        <fullName evidence="1">Uncharacterized protein</fullName>
    </submittedName>
</protein>
<sequence length="107" mass="12115">MDTPDRQTLLGFVEAAMRADNPDLPSLRLAAQAHYRPGSGFAFIEVYGVDDQRDRRRCIRAEANRLLGLLGCKVDLEVGYDVFTVYPTRPETAHQRLRALKVVRKAQ</sequence>
<organism evidence="1 2">
    <name type="scientific">Pseudooceanicola atlanticus</name>
    <dbReference type="NCBI Taxonomy" id="1461694"/>
    <lineage>
        <taxon>Bacteria</taxon>
        <taxon>Pseudomonadati</taxon>
        <taxon>Pseudomonadota</taxon>
        <taxon>Alphaproteobacteria</taxon>
        <taxon>Rhodobacterales</taxon>
        <taxon>Paracoccaceae</taxon>
        <taxon>Pseudooceanicola</taxon>
    </lineage>
</organism>
<dbReference type="STRING" id="1461694.ATO9_18265"/>
<gene>
    <name evidence="1" type="ORF">ATO9_18265</name>
</gene>
<name>A0A0A0EDW1_9RHOB</name>
<proteinExistence type="predicted"/>
<evidence type="ECO:0000313" key="2">
    <source>
        <dbReference type="Proteomes" id="UP000030004"/>
    </source>
</evidence>
<accession>A0A0A0EDW1</accession>
<reference evidence="1 2" key="1">
    <citation type="journal article" date="2015" name="Antonie Van Leeuwenhoek">
        <title>Pseudooceanicola atlanticus gen. nov. sp. nov., isolated from surface seawater of the Atlantic Ocean and reclassification of Oceanicola batsensis, Oceanicola marinus, Oceanicola nitratireducens, Oceanicola nanhaiensis, Oceanicola antarcticus and Oceanicola flagellatus, as Pseudooceanicola batsensis comb. nov., Pseudooceanicola marinus comb. nov., Pseudooceanicola nitratireducens comb. nov., Pseudooceanicola nanhaiensis comb. nov., Pseudooceanicola antarcticus comb. nov., and Pseudooceanicola flagellatus comb. nov.</title>
        <authorList>
            <person name="Lai Q."/>
            <person name="Li G."/>
            <person name="Liu X."/>
            <person name="Du Y."/>
            <person name="Sun F."/>
            <person name="Shao Z."/>
        </authorList>
    </citation>
    <scope>NUCLEOTIDE SEQUENCE [LARGE SCALE GENOMIC DNA]</scope>
    <source>
        <strain evidence="1 2">22II-s11g</strain>
    </source>
</reference>
<dbReference type="EMBL" id="AQQX01000011">
    <property type="protein sequence ID" value="KGM47347.1"/>
    <property type="molecule type" value="Genomic_DNA"/>
</dbReference>
<dbReference type="OrthoDB" id="7859992at2"/>
<dbReference type="Proteomes" id="UP000030004">
    <property type="component" value="Unassembled WGS sequence"/>
</dbReference>